<evidence type="ECO:0000313" key="3">
    <source>
        <dbReference type="EMBL" id="ASJ05714.1"/>
    </source>
</evidence>
<accession>A0A2Z2MPC8</accession>
<feature type="domain" description="DUF7982" evidence="2">
    <location>
        <begin position="9"/>
        <end position="189"/>
    </location>
</feature>
<evidence type="ECO:0000256" key="1">
    <source>
        <dbReference type="SAM" id="Phobius"/>
    </source>
</evidence>
<dbReference type="InterPro" id="IPR058288">
    <property type="entry name" value="DUF7982"/>
</dbReference>
<evidence type="ECO:0000313" key="4">
    <source>
        <dbReference type="Proteomes" id="UP000250272"/>
    </source>
</evidence>
<keyword evidence="1" id="KW-0812">Transmembrane</keyword>
<keyword evidence="4" id="KW-1185">Reference proteome</keyword>
<dbReference type="RefSeq" id="WP_088865708.1">
    <property type="nucleotide sequence ID" value="NZ_CP015101.1"/>
</dbReference>
<sequence length="248" mass="26644">METKNIVSGVLVIGGGALALHGFLSASTGLINLGIAGAFLGAVIFTFKSSKYVKKESIENLLEPYKRVFSSFSDNLALGGNAIYIPPYENLPNGGLFIPLHENFELDLARLDEKTVFLTDVPNERAMGLFLGPFGASLVEKYEEHMEAPLDGAGSSAVESAAGSVLRTLGLARRVYIEENEDGFRAVIQPEIECEPETCEKAPCPICASVLLALAKATGELLLTEKVEEKDYGIEITVKKLGGVGEWM</sequence>
<keyword evidence="1" id="KW-1133">Transmembrane helix</keyword>
<dbReference type="Proteomes" id="UP000250272">
    <property type="component" value="Chromosome"/>
</dbReference>
<dbReference type="EMBL" id="CP015101">
    <property type="protein sequence ID" value="ASJ05714.1"/>
    <property type="molecule type" value="Genomic_DNA"/>
</dbReference>
<gene>
    <name evidence="3" type="ORF">A3L01_10190</name>
</gene>
<evidence type="ECO:0000259" key="2">
    <source>
        <dbReference type="Pfam" id="PF25939"/>
    </source>
</evidence>
<dbReference type="OrthoDB" id="66108at2157"/>
<dbReference type="AlphaFoldDB" id="A0A2Z2MPC8"/>
<dbReference type="GeneID" id="33327150"/>
<name>A0A2Z2MPC8_9EURY</name>
<protein>
    <recommendedName>
        <fullName evidence="2">DUF7982 domain-containing protein</fullName>
    </recommendedName>
</protein>
<keyword evidence="1" id="KW-0472">Membrane</keyword>
<dbReference type="Pfam" id="PF25939">
    <property type="entry name" value="DUF7982"/>
    <property type="match status" value="1"/>
</dbReference>
<feature type="transmembrane region" description="Helical" evidence="1">
    <location>
        <begin position="29"/>
        <end position="47"/>
    </location>
</feature>
<organism evidence="3 4">
    <name type="scientific">Thermococcus barossii</name>
    <dbReference type="NCBI Taxonomy" id="54077"/>
    <lineage>
        <taxon>Archaea</taxon>
        <taxon>Methanobacteriati</taxon>
        <taxon>Methanobacteriota</taxon>
        <taxon>Thermococci</taxon>
        <taxon>Thermococcales</taxon>
        <taxon>Thermococcaceae</taxon>
        <taxon>Thermococcus</taxon>
    </lineage>
</organism>
<reference evidence="3 4" key="1">
    <citation type="submission" date="2016-04" db="EMBL/GenBank/DDBJ databases">
        <title>Complete genome sequence of Thermococcus barossii type strain SHCK-94.</title>
        <authorList>
            <person name="Oger P.M."/>
        </authorList>
    </citation>
    <scope>NUCLEOTIDE SEQUENCE [LARGE SCALE GENOMIC DNA]</scope>
    <source>
        <strain evidence="3 4">SHCK-94</strain>
    </source>
</reference>
<proteinExistence type="predicted"/>
<dbReference type="KEGG" id="tbs:A3L01_10190"/>